<dbReference type="Gene3D" id="3.90.1070.10">
    <property type="match status" value="1"/>
</dbReference>
<dbReference type="NCBIfam" id="TIGR01487">
    <property type="entry name" value="Pglycolate_arch"/>
    <property type="match status" value="1"/>
</dbReference>
<dbReference type="OrthoDB" id="120822at2157"/>
<comment type="function">
    <text evidence="5">Catalyzes the dephosphorylation of 2-phosphoglycolate.</text>
</comment>
<evidence type="ECO:0000256" key="6">
    <source>
        <dbReference type="NCBIfam" id="TIGR01487"/>
    </source>
</evidence>
<sequence>MTFDVQGVAIDIDGTITYKDRSLNCRAVEAIRKLKVPVVLATGNISCYARTTAKLIGASDIVICENGGVVRFEYDGEDIVLGDIAKCLKAVEILGNHFDIEILDSEYRKSEVCLRRNFGLEEGKKILKEAGLEGVKLIDSGFAYHITDANVGKGKALKYICDELGIPVEKFVAIGDSENDIDLIEIAGIGVAVANADIKLKERADIVVSRKNGDGVVEAFEFLNLI</sequence>
<dbReference type="SFLD" id="SFLDG01144">
    <property type="entry name" value="C2.B.4:_PGP_Like"/>
    <property type="match status" value="1"/>
</dbReference>
<evidence type="ECO:0000313" key="7">
    <source>
        <dbReference type="EMBL" id="AGK61153.1"/>
    </source>
</evidence>
<dbReference type="EMBL" id="CP005290">
    <property type="protein sequence ID" value="AGK61153.1"/>
    <property type="molecule type" value="Genomic_DNA"/>
</dbReference>
<dbReference type="InterPro" id="IPR036412">
    <property type="entry name" value="HAD-like_sf"/>
</dbReference>
<evidence type="ECO:0000256" key="5">
    <source>
        <dbReference type="HAMAP-Rule" id="MF_01419"/>
    </source>
</evidence>
<dbReference type="SFLD" id="SFLDF00446">
    <property type="entry name" value="phosphoglycolate_phosphatase_3"/>
    <property type="match status" value="1"/>
</dbReference>
<dbReference type="GO" id="GO:0000287">
    <property type="term" value="F:magnesium ion binding"/>
    <property type="evidence" value="ECO:0007669"/>
    <property type="project" value="InterPro"/>
</dbReference>
<dbReference type="SFLD" id="SFLDG01140">
    <property type="entry name" value="C2.B:_Phosphomannomutase_and_P"/>
    <property type="match status" value="1"/>
</dbReference>
<dbReference type="NCBIfam" id="TIGR01482">
    <property type="entry name" value="SPP-subfamily"/>
    <property type="match status" value="1"/>
</dbReference>
<keyword evidence="3 5" id="KW-0460">Magnesium</keyword>
<dbReference type="EC" id="3.1.3.18" evidence="5 6"/>
<dbReference type="GO" id="GO:0005829">
    <property type="term" value="C:cytosol"/>
    <property type="evidence" value="ECO:0007669"/>
    <property type="project" value="TreeGrafter"/>
</dbReference>
<dbReference type="InterPro" id="IPR006382">
    <property type="entry name" value="PGPase"/>
</dbReference>
<dbReference type="CDD" id="cd07514">
    <property type="entry name" value="HAD_Pase"/>
    <property type="match status" value="1"/>
</dbReference>
<dbReference type="HOGENOM" id="CLU_044146_2_0_2"/>
<comment type="similarity">
    <text evidence="5">Belongs to the archaeal SPP-like hydrolase family.</text>
</comment>
<feature type="binding site" evidence="5">
    <location>
        <position position="176"/>
    </location>
    <ligand>
        <name>Mg(2+)</name>
        <dbReference type="ChEBI" id="CHEBI:18420"/>
    </ligand>
</feature>
<dbReference type="AlphaFoldDB" id="N0BDS1"/>
<dbReference type="GO" id="GO:0008967">
    <property type="term" value="F:phosphoglycolate phosphatase activity"/>
    <property type="evidence" value="ECO:0007669"/>
    <property type="project" value="UniProtKB-UniRule"/>
</dbReference>
<dbReference type="Pfam" id="PF08282">
    <property type="entry name" value="Hydrolase_3"/>
    <property type="match status" value="2"/>
</dbReference>
<feature type="binding site" evidence="5">
    <location>
        <position position="13"/>
    </location>
    <ligand>
        <name>Mg(2+)</name>
        <dbReference type="ChEBI" id="CHEBI:18420"/>
    </ligand>
</feature>
<dbReference type="SUPFAM" id="SSF56784">
    <property type="entry name" value="HAD-like"/>
    <property type="match status" value="1"/>
</dbReference>
<gene>
    <name evidence="7" type="ORF">Asulf_01154</name>
</gene>
<feature type="binding site" evidence="5">
    <location>
        <position position="11"/>
    </location>
    <ligand>
        <name>Mg(2+)</name>
        <dbReference type="ChEBI" id="CHEBI:18420"/>
    </ligand>
</feature>
<dbReference type="PANTHER" id="PTHR10000">
    <property type="entry name" value="PHOSPHOSERINE PHOSPHATASE"/>
    <property type="match status" value="1"/>
</dbReference>
<protein>
    <recommendedName>
        <fullName evidence="5 6">Phosphoglycolate phosphatase</fullName>
        <shortName evidence="5">PGP</shortName>
        <shortName evidence="5">PGPase</shortName>
        <ecNumber evidence="5 6">3.1.3.18</ecNumber>
    </recommendedName>
</protein>
<keyword evidence="1 5" id="KW-0479">Metal-binding</keyword>
<evidence type="ECO:0000256" key="1">
    <source>
        <dbReference type="ARBA" id="ARBA00022723"/>
    </source>
</evidence>
<comment type="cofactor">
    <cofactor evidence="5">
        <name>Mg(2+)</name>
        <dbReference type="ChEBI" id="CHEBI:18420"/>
    </cofactor>
</comment>
<dbReference type="STRING" id="387631.Asulf_01154"/>
<dbReference type="RefSeq" id="WP_015590751.1">
    <property type="nucleotide sequence ID" value="NC_021169.1"/>
</dbReference>
<comment type="catalytic activity">
    <reaction evidence="5">
        <text>2-phosphoglycolate + H2O = glycolate + phosphate</text>
        <dbReference type="Rhea" id="RHEA:14369"/>
        <dbReference type="ChEBI" id="CHEBI:15377"/>
        <dbReference type="ChEBI" id="CHEBI:29805"/>
        <dbReference type="ChEBI" id="CHEBI:43474"/>
        <dbReference type="ChEBI" id="CHEBI:58033"/>
        <dbReference type="EC" id="3.1.3.18"/>
    </reaction>
</comment>
<dbReference type="InterPro" id="IPR023214">
    <property type="entry name" value="HAD_sf"/>
</dbReference>
<dbReference type="Proteomes" id="UP000013307">
    <property type="component" value="Chromosome"/>
</dbReference>
<dbReference type="NCBIfam" id="TIGR01484">
    <property type="entry name" value="HAD-SF-IIB"/>
    <property type="match status" value="1"/>
</dbReference>
<evidence type="ECO:0000256" key="2">
    <source>
        <dbReference type="ARBA" id="ARBA00022801"/>
    </source>
</evidence>
<keyword evidence="2 5" id="KW-0378">Hydrolase</keyword>
<feature type="active site" description="Nucleophile" evidence="5">
    <location>
        <position position="11"/>
    </location>
</feature>
<dbReference type="InterPro" id="IPR006379">
    <property type="entry name" value="HAD-SF_hydro_IIB"/>
</dbReference>
<evidence type="ECO:0000256" key="3">
    <source>
        <dbReference type="ARBA" id="ARBA00022842"/>
    </source>
</evidence>
<proteinExistence type="inferred from homology"/>
<dbReference type="SFLD" id="SFLDS00003">
    <property type="entry name" value="Haloacid_Dehalogenase"/>
    <property type="match status" value="1"/>
</dbReference>
<dbReference type="HAMAP" id="MF_01419">
    <property type="entry name" value="GPH_hydrolase_arch"/>
    <property type="match status" value="1"/>
</dbReference>
<dbReference type="PANTHER" id="PTHR10000:SF8">
    <property type="entry name" value="HAD SUPERFAMILY HYDROLASE-LIKE, TYPE 3"/>
    <property type="match status" value="1"/>
</dbReference>
<evidence type="ECO:0000256" key="4">
    <source>
        <dbReference type="ARBA" id="ARBA00023277"/>
    </source>
</evidence>
<name>N0BDS1_9EURY</name>
<keyword evidence="8" id="KW-1185">Reference proteome</keyword>
<feature type="binding site" evidence="5">
    <location>
        <position position="180"/>
    </location>
    <ligand>
        <name>Mg(2+)</name>
        <dbReference type="ChEBI" id="CHEBI:18420"/>
    </ligand>
</feature>
<keyword evidence="4 5" id="KW-0119">Carbohydrate metabolism</keyword>
<dbReference type="Gene3D" id="3.40.50.1000">
    <property type="entry name" value="HAD superfamily/HAD-like"/>
    <property type="match status" value="1"/>
</dbReference>
<dbReference type="KEGG" id="ast:Asulf_01154"/>
<dbReference type="NCBIfam" id="NF002245">
    <property type="entry name" value="PRK01158.1"/>
    <property type="match status" value="1"/>
</dbReference>
<evidence type="ECO:0000313" key="8">
    <source>
        <dbReference type="Proteomes" id="UP000013307"/>
    </source>
</evidence>
<reference evidence="7 8" key="1">
    <citation type="journal article" date="2013" name="Genome Announc.">
        <title>Complete Genome Sequence of the Thermophilic and Facultatively Chemolithoautotrophic Sulfate Reducer Archaeoglobus sulfaticallidus Strain PM70-1T.</title>
        <authorList>
            <person name="Stokke R."/>
            <person name="Hocking W.P."/>
            <person name="Steinsbu B.O."/>
            <person name="Steen I.H."/>
        </authorList>
    </citation>
    <scope>NUCLEOTIDE SEQUENCE [LARGE SCALE GENOMIC DNA]</scope>
    <source>
        <strain evidence="7">PM70-1</strain>
    </source>
</reference>
<dbReference type="eggNOG" id="arCOG01213">
    <property type="taxonomic scope" value="Archaea"/>
</dbReference>
<feature type="binding site" evidence="5">
    <location>
        <position position="153"/>
    </location>
    <ligand>
        <name>substrate</name>
    </ligand>
</feature>
<organism evidence="7 8">
    <name type="scientific">Archaeoglobus sulfaticallidus PM70-1</name>
    <dbReference type="NCBI Taxonomy" id="387631"/>
    <lineage>
        <taxon>Archaea</taxon>
        <taxon>Methanobacteriati</taxon>
        <taxon>Methanobacteriota</taxon>
        <taxon>Archaeoglobi</taxon>
        <taxon>Archaeoglobales</taxon>
        <taxon>Archaeoglobaceae</taxon>
        <taxon>Archaeoglobus</taxon>
    </lineage>
</organism>
<accession>N0BDS1</accession>
<dbReference type="GeneID" id="15392795"/>